<protein>
    <submittedName>
        <fullName evidence="1">Uncharacterized protein</fullName>
    </submittedName>
</protein>
<dbReference type="KEGG" id="err:DVR09_15840"/>
<geneLocation type="plasmid" evidence="1 2">
    <name>unnamed</name>
</geneLocation>
<dbReference type="RefSeq" id="WP_115418238.1">
    <property type="nucleotide sequence ID" value="NZ_CP031358.1"/>
</dbReference>
<dbReference type="EMBL" id="CP031358">
    <property type="protein sequence ID" value="AXK43925.1"/>
    <property type="molecule type" value="Genomic_DNA"/>
</dbReference>
<accession>A0A345YJ23</accession>
<keyword evidence="1" id="KW-0614">Plasmid</keyword>
<evidence type="ECO:0000313" key="2">
    <source>
        <dbReference type="Proteomes" id="UP000254508"/>
    </source>
</evidence>
<proteinExistence type="predicted"/>
<dbReference type="Proteomes" id="UP000254508">
    <property type="component" value="Plasmid unnamed"/>
</dbReference>
<reference evidence="1 2" key="1">
    <citation type="submission" date="2018-07" db="EMBL/GenBank/DDBJ databases">
        <title>Genome sequence of Erythrobacter strain YH-07, an antagonistic bacterium isolated from Yellow Sea.</title>
        <authorList>
            <person name="Tang T."/>
            <person name="Liu Q."/>
            <person name="Sun X."/>
        </authorList>
    </citation>
    <scope>NUCLEOTIDE SEQUENCE [LARGE SCALE GENOMIC DNA]</scope>
    <source>
        <strain evidence="1 2">YH-07</strain>
        <plasmid evidence="1 2">unnamed</plasmid>
    </source>
</reference>
<organism evidence="1 2">
    <name type="scientific">Erythrobacter aureus</name>
    <dbReference type="NCBI Taxonomy" id="2182384"/>
    <lineage>
        <taxon>Bacteria</taxon>
        <taxon>Pseudomonadati</taxon>
        <taxon>Pseudomonadota</taxon>
        <taxon>Alphaproteobacteria</taxon>
        <taxon>Sphingomonadales</taxon>
        <taxon>Erythrobacteraceae</taxon>
        <taxon>Erythrobacter/Porphyrobacter group</taxon>
        <taxon>Erythrobacter</taxon>
    </lineage>
</organism>
<keyword evidence="2" id="KW-1185">Reference proteome</keyword>
<dbReference type="AlphaFoldDB" id="A0A345YJ23"/>
<gene>
    <name evidence="1" type="ORF">DVR09_15840</name>
</gene>
<name>A0A345YJ23_9SPHN</name>
<evidence type="ECO:0000313" key="1">
    <source>
        <dbReference type="EMBL" id="AXK43925.1"/>
    </source>
</evidence>
<sequence length="237" mass="25520">MTNATATLAPITILGWTATFEFNGVMLSETYLADDLDTSCGDDRSAWVRARDTLLDEYIDDQAAEHASAEHLSAMLCDADPDEVFAFSHAGLTVRLVPVTNAQSHEVDSHGPETVLSRGDGTPVATFHVVDAEEWDEEFEEGDDDSSIDEAEAHALAKRCAAALDAQLPPLYRAARVSQFDGSTFQVLVTDAEQNEFEFAVVSANDDEAEDGGEESARARANALVSLLSHLPRSGSL</sequence>